<evidence type="ECO:0000313" key="2">
    <source>
        <dbReference type="EMBL" id="EJF85883.1"/>
    </source>
</evidence>
<dbReference type="RefSeq" id="WP_004865043.1">
    <property type="nucleotide sequence ID" value="NZ_CADEAE010000007.1"/>
</dbReference>
<feature type="compositionally biased region" description="Basic and acidic residues" evidence="1">
    <location>
        <begin position="365"/>
        <end position="385"/>
    </location>
</feature>
<dbReference type="PATRIC" id="fig|1094562.3.peg.1594"/>
<dbReference type="Proteomes" id="UP000002304">
    <property type="component" value="Unassembled WGS sequence"/>
</dbReference>
<dbReference type="NCBIfam" id="NF033856">
    <property type="entry name" value="T4SS_effec_BID"/>
    <property type="match status" value="2"/>
</dbReference>
<dbReference type="STRING" id="1094562.ME1_01460"/>
<evidence type="ECO:0000313" key="3">
    <source>
        <dbReference type="Proteomes" id="UP000002304"/>
    </source>
</evidence>
<sequence length="397" mass="44364">MKKKQPPPLQLSVQELIKRYEQTAADHTSSEILSPKSAPQSKPSPALKENQQRHSVRSTTEQNEEEPLYATIALQTTTKVLSEAQIMKLLPHSQLVRTYQEKIQNLCQIVYANKNLLQAEMEAIQKNPTLGESLSWQISAHPESFSKLAGLNLCGMKNNARKNAEENLSTLCGAVAGYAEAVQYAKEDLLITPEAVLTYYEQSMGCEAVAQILQSSDQTERENAEISTMVQQNPAVKRYQAQVKHWCHVVFSKSNILASEMTEILQNPARAEELTWQLSAYPQSFHPYAGVSMCGFKNSARRHAEAGLPSLIDTIDNYATVVHLLKENLVQQSQQLQQKTCDPSVKLAKDLTKSSKLPEYLSSAAHHETRKTSQQTHERTQDISRKVSAPKTMAFAS</sequence>
<protein>
    <submittedName>
        <fullName evidence="2">Uncharacterized protein</fullName>
    </submittedName>
</protein>
<dbReference type="HOGENOM" id="CLU_027632_0_0_5"/>
<organism evidence="2 3">
    <name type="scientific">Bartonella vinsonii subsp. arupensis OK-94-513</name>
    <dbReference type="NCBI Taxonomy" id="1094562"/>
    <lineage>
        <taxon>Bacteria</taxon>
        <taxon>Pseudomonadati</taxon>
        <taxon>Pseudomonadota</taxon>
        <taxon>Alphaproteobacteria</taxon>
        <taxon>Hyphomicrobiales</taxon>
        <taxon>Bartonellaceae</taxon>
        <taxon>Bartonella</taxon>
    </lineage>
</organism>
<comment type="caution">
    <text evidence="2">The sequence shown here is derived from an EMBL/GenBank/DDBJ whole genome shotgun (WGS) entry which is preliminary data.</text>
</comment>
<feature type="region of interest" description="Disordered" evidence="1">
    <location>
        <begin position="358"/>
        <end position="397"/>
    </location>
</feature>
<name>J0ZD53_BARVI</name>
<evidence type="ECO:0000256" key="1">
    <source>
        <dbReference type="SAM" id="MobiDB-lite"/>
    </source>
</evidence>
<reference evidence="2 3" key="1">
    <citation type="submission" date="2012-03" db="EMBL/GenBank/DDBJ databases">
        <title>The Genome Sequence of Bartonella vinsonii subsp. arupensis OK-94-513.</title>
        <authorList>
            <consortium name="The Broad Institute Genome Sequencing Platform"/>
            <consortium name="The Broad Institute Genome Sequencing Center for Infectious Disease"/>
            <person name="Feldgarden M."/>
            <person name="Kirby J."/>
            <person name="Kosoy M."/>
            <person name="Birtles R."/>
            <person name="Probert W.S."/>
            <person name="Chiaraviglio L."/>
            <person name="Young S.K."/>
            <person name="Zeng Q."/>
            <person name="Gargeya S."/>
            <person name="Fitzgerald M."/>
            <person name="Haas B."/>
            <person name="Abouelleil A."/>
            <person name="Alvarado L."/>
            <person name="Arachchi H.M."/>
            <person name="Berlin A."/>
            <person name="Chapman S.B."/>
            <person name="Gearin G."/>
            <person name="Goldberg J."/>
            <person name="Griggs A."/>
            <person name="Gujja S."/>
            <person name="Hansen M."/>
            <person name="Heiman D."/>
            <person name="Howarth C."/>
            <person name="Larimer J."/>
            <person name="Lui A."/>
            <person name="MacDonald P.J.P."/>
            <person name="McCowen C."/>
            <person name="Montmayeur A."/>
            <person name="Murphy C."/>
            <person name="Neiman D."/>
            <person name="Pearson M."/>
            <person name="Priest M."/>
            <person name="Roberts A."/>
            <person name="Saif S."/>
            <person name="Shea T."/>
            <person name="Sisk P."/>
            <person name="Stolte C."/>
            <person name="Sykes S."/>
            <person name="Wortman J."/>
            <person name="Nusbaum C."/>
            <person name="Birren B."/>
        </authorList>
    </citation>
    <scope>NUCLEOTIDE SEQUENCE [LARGE SCALE GENOMIC DNA]</scope>
    <source>
        <strain evidence="2 3">OK-94-513</strain>
    </source>
</reference>
<feature type="compositionally biased region" description="Low complexity" evidence="1">
    <location>
        <begin position="34"/>
        <end position="46"/>
    </location>
</feature>
<dbReference type="EMBL" id="AILZ01000048">
    <property type="protein sequence ID" value="EJF85883.1"/>
    <property type="molecule type" value="Genomic_DNA"/>
</dbReference>
<gene>
    <name evidence="2" type="ORF">ME1_01460</name>
</gene>
<proteinExistence type="predicted"/>
<accession>J0ZD53</accession>
<dbReference type="AlphaFoldDB" id="J0ZD53"/>
<feature type="region of interest" description="Disordered" evidence="1">
    <location>
        <begin position="23"/>
        <end position="67"/>
    </location>
</feature>